<feature type="region of interest" description="Disordered" evidence="1">
    <location>
        <begin position="1"/>
        <end position="88"/>
    </location>
</feature>
<sequence length="173" mass="18455">METGNENQNDSTGNDDADIEEQDASQEQAEGTESDDAKGDKQDGAEATDLSKVQEKIRKLNSEAATLRKRAKEAEAKAKDSEGSSEKVTALEAENLRLQVALDTGLPANLAKRLVGDTKEALLEDAEQLLELTQGRTPPTNQPKVKLRGGGGNDAADDSVVGDLDKFAADIFK</sequence>
<reference evidence="2 3" key="1">
    <citation type="submission" date="2020-08" db="EMBL/GenBank/DDBJ databases">
        <title>Sequencing the genomes of 1000 actinobacteria strains.</title>
        <authorList>
            <person name="Klenk H.-P."/>
        </authorList>
    </citation>
    <scope>NUCLEOTIDE SEQUENCE [LARGE SCALE GENOMIC DNA]</scope>
    <source>
        <strain evidence="2 3">DSM 20419</strain>
    </source>
</reference>
<protein>
    <recommendedName>
        <fullName evidence="4">Scaffolding protein</fullName>
    </recommendedName>
</protein>
<feature type="compositionally biased region" description="Polar residues" evidence="1">
    <location>
        <begin position="1"/>
        <end position="12"/>
    </location>
</feature>
<evidence type="ECO:0000313" key="2">
    <source>
        <dbReference type="EMBL" id="MBB2956793.1"/>
    </source>
</evidence>
<dbReference type="RefSeq" id="WP_183623223.1">
    <property type="nucleotide sequence ID" value="NZ_JACHWJ010000001.1"/>
</dbReference>
<gene>
    <name evidence="2" type="ORF">FHX72_000905</name>
</gene>
<proteinExistence type="predicted"/>
<feature type="region of interest" description="Disordered" evidence="1">
    <location>
        <begin position="131"/>
        <end position="159"/>
    </location>
</feature>
<feature type="compositionally biased region" description="Polar residues" evidence="1">
    <location>
        <begin position="134"/>
        <end position="143"/>
    </location>
</feature>
<keyword evidence="3" id="KW-1185">Reference proteome</keyword>
<organism evidence="2 3">
    <name type="scientific">Pseudoclavibacter helvolus</name>
    <dbReference type="NCBI Taxonomy" id="255205"/>
    <lineage>
        <taxon>Bacteria</taxon>
        <taxon>Bacillati</taxon>
        <taxon>Actinomycetota</taxon>
        <taxon>Actinomycetes</taxon>
        <taxon>Micrococcales</taxon>
        <taxon>Microbacteriaceae</taxon>
        <taxon>Pseudoclavibacter</taxon>
    </lineage>
</organism>
<evidence type="ECO:0000256" key="1">
    <source>
        <dbReference type="SAM" id="MobiDB-lite"/>
    </source>
</evidence>
<comment type="caution">
    <text evidence="2">The sequence shown here is derived from an EMBL/GenBank/DDBJ whole genome shotgun (WGS) entry which is preliminary data.</text>
</comment>
<feature type="compositionally biased region" description="Basic and acidic residues" evidence="1">
    <location>
        <begin position="52"/>
        <end position="61"/>
    </location>
</feature>
<dbReference type="EMBL" id="JACHWJ010000001">
    <property type="protein sequence ID" value="MBB2956793.1"/>
    <property type="molecule type" value="Genomic_DNA"/>
</dbReference>
<evidence type="ECO:0008006" key="4">
    <source>
        <dbReference type="Google" id="ProtNLM"/>
    </source>
</evidence>
<dbReference type="Proteomes" id="UP000545286">
    <property type="component" value="Unassembled WGS sequence"/>
</dbReference>
<feature type="compositionally biased region" description="Basic and acidic residues" evidence="1">
    <location>
        <begin position="35"/>
        <end position="44"/>
    </location>
</feature>
<evidence type="ECO:0000313" key="3">
    <source>
        <dbReference type="Proteomes" id="UP000545286"/>
    </source>
</evidence>
<feature type="compositionally biased region" description="Basic and acidic residues" evidence="1">
    <location>
        <begin position="72"/>
        <end position="85"/>
    </location>
</feature>
<accession>A0A7W4YER8</accession>
<feature type="compositionally biased region" description="Acidic residues" evidence="1">
    <location>
        <begin position="13"/>
        <end position="34"/>
    </location>
</feature>
<dbReference type="AlphaFoldDB" id="A0A7W4YER8"/>
<name>A0A7W4YER8_9MICO</name>